<dbReference type="Pfam" id="PF13662">
    <property type="entry name" value="Toprim_4"/>
    <property type="match status" value="1"/>
</dbReference>
<dbReference type="GO" id="GO:0008270">
    <property type="term" value="F:zinc ion binding"/>
    <property type="evidence" value="ECO:0007669"/>
    <property type="project" value="UniProtKB-KW"/>
</dbReference>
<evidence type="ECO:0000256" key="4">
    <source>
        <dbReference type="ARBA" id="ARBA00022833"/>
    </source>
</evidence>
<accession>A0A1F5X098</accession>
<dbReference type="Gene3D" id="1.10.8.420">
    <property type="entry name" value="RecR Domain 1"/>
    <property type="match status" value="1"/>
</dbReference>
<dbReference type="EMBL" id="MFID01000013">
    <property type="protein sequence ID" value="OGF81315.1"/>
    <property type="molecule type" value="Genomic_DNA"/>
</dbReference>
<comment type="function">
    <text evidence="7">May play a role in DNA repair. It seems to be involved in an RecBC-independent recombinational process of DNA repair. It may act with RecF and RecO.</text>
</comment>
<comment type="caution">
    <text evidence="9">The sequence shown here is derived from an EMBL/GenBank/DDBJ whole genome shotgun (WGS) entry which is preliminary data.</text>
</comment>
<dbReference type="SMART" id="SM00493">
    <property type="entry name" value="TOPRIM"/>
    <property type="match status" value="1"/>
</dbReference>
<gene>
    <name evidence="7" type="primary">recR</name>
    <name evidence="9" type="ORF">A2930_03570</name>
</gene>
<keyword evidence="5 7" id="KW-0233">DNA recombination</keyword>
<dbReference type="InterPro" id="IPR023627">
    <property type="entry name" value="Rcmb_RecR"/>
</dbReference>
<keyword evidence="2 7" id="KW-0227">DNA damage</keyword>
<dbReference type="PROSITE" id="PS50880">
    <property type="entry name" value="TOPRIM"/>
    <property type="match status" value="1"/>
</dbReference>
<keyword evidence="1 7" id="KW-0479">Metal-binding</keyword>
<dbReference type="Gene3D" id="3.40.1360.10">
    <property type="match status" value="1"/>
</dbReference>
<protein>
    <recommendedName>
        <fullName evidence="7">Recombination protein RecR</fullName>
    </recommendedName>
</protein>
<dbReference type="CDD" id="cd01025">
    <property type="entry name" value="TOPRIM_recR"/>
    <property type="match status" value="1"/>
</dbReference>
<reference evidence="9 10" key="1">
    <citation type="journal article" date="2016" name="Nat. Commun.">
        <title>Thousands of microbial genomes shed light on interconnected biogeochemical processes in an aquifer system.</title>
        <authorList>
            <person name="Anantharaman K."/>
            <person name="Brown C.T."/>
            <person name="Hug L.A."/>
            <person name="Sharon I."/>
            <person name="Castelle C.J."/>
            <person name="Probst A.J."/>
            <person name="Thomas B.C."/>
            <person name="Singh A."/>
            <person name="Wilkins M.J."/>
            <person name="Karaoz U."/>
            <person name="Brodie E.L."/>
            <person name="Williams K.H."/>
            <person name="Hubbard S.S."/>
            <person name="Banfield J.F."/>
        </authorList>
    </citation>
    <scope>NUCLEOTIDE SEQUENCE [LARGE SCALE GENOMIC DNA]</scope>
</reference>
<sequence length="208" mass="23862">MDSNFFHTLRKLLEKLPGIGPRQANRFLWAMLDFSEDEQKDLARAIAELPKHLRRCAVCSRAFNVRVQAVAANSDEKHCSFCFEYSKREKNKIMVIEKDNDILNIERSGAYGGLYHVLGGMIDPLDENPIVRERIKKLYERVGKNHPNYEVILALSPTKTGEFTSNYITKVLEPLAPKITRLARGLSTGVELEYADEMTIRHALDNRR</sequence>
<keyword evidence="3 7" id="KW-0863">Zinc-finger</keyword>
<dbReference type="HAMAP" id="MF_00017">
    <property type="entry name" value="RecR"/>
    <property type="match status" value="1"/>
</dbReference>
<dbReference type="GO" id="GO:0006281">
    <property type="term" value="P:DNA repair"/>
    <property type="evidence" value="ECO:0007669"/>
    <property type="project" value="UniProtKB-UniRule"/>
</dbReference>
<dbReference type="Pfam" id="PF21175">
    <property type="entry name" value="RecR_C"/>
    <property type="match status" value="1"/>
</dbReference>
<evidence type="ECO:0000313" key="9">
    <source>
        <dbReference type="EMBL" id="OGF81315.1"/>
    </source>
</evidence>
<dbReference type="PANTHER" id="PTHR30446:SF0">
    <property type="entry name" value="RECOMBINATION PROTEIN RECR"/>
    <property type="match status" value="1"/>
</dbReference>
<dbReference type="GO" id="GO:0006310">
    <property type="term" value="P:DNA recombination"/>
    <property type="evidence" value="ECO:0007669"/>
    <property type="project" value="UniProtKB-UniRule"/>
</dbReference>
<dbReference type="SUPFAM" id="SSF111304">
    <property type="entry name" value="Recombination protein RecR"/>
    <property type="match status" value="1"/>
</dbReference>
<name>A0A1F5X098_9BACT</name>
<dbReference type="NCBIfam" id="TIGR00615">
    <property type="entry name" value="recR"/>
    <property type="match status" value="1"/>
</dbReference>
<organism evidence="9 10">
    <name type="scientific">Candidatus Giovannonibacteria bacterium RIFCSPLOWO2_01_FULL_45_34</name>
    <dbReference type="NCBI Taxonomy" id="1798351"/>
    <lineage>
        <taxon>Bacteria</taxon>
        <taxon>Candidatus Giovannoniibacteriota</taxon>
    </lineage>
</organism>
<dbReference type="InterPro" id="IPR034137">
    <property type="entry name" value="TOPRIM_RecR"/>
</dbReference>
<comment type="similarity">
    <text evidence="7">Belongs to the RecR family.</text>
</comment>
<evidence type="ECO:0000256" key="7">
    <source>
        <dbReference type="HAMAP-Rule" id="MF_00017"/>
    </source>
</evidence>
<dbReference type="PANTHER" id="PTHR30446">
    <property type="entry name" value="RECOMBINATION PROTEIN RECR"/>
    <property type="match status" value="1"/>
</dbReference>
<evidence type="ECO:0000256" key="2">
    <source>
        <dbReference type="ARBA" id="ARBA00022763"/>
    </source>
</evidence>
<evidence type="ECO:0000256" key="3">
    <source>
        <dbReference type="ARBA" id="ARBA00022771"/>
    </source>
</evidence>
<dbReference type="InterPro" id="IPR006171">
    <property type="entry name" value="TOPRIM_dom"/>
</dbReference>
<evidence type="ECO:0000259" key="8">
    <source>
        <dbReference type="PROSITE" id="PS50880"/>
    </source>
</evidence>
<evidence type="ECO:0000256" key="6">
    <source>
        <dbReference type="ARBA" id="ARBA00023204"/>
    </source>
</evidence>
<dbReference type="GO" id="GO:0003677">
    <property type="term" value="F:DNA binding"/>
    <property type="evidence" value="ECO:0007669"/>
    <property type="project" value="UniProtKB-UniRule"/>
</dbReference>
<dbReference type="AlphaFoldDB" id="A0A1F5X098"/>
<evidence type="ECO:0000313" key="10">
    <source>
        <dbReference type="Proteomes" id="UP000178114"/>
    </source>
</evidence>
<dbReference type="Proteomes" id="UP000178114">
    <property type="component" value="Unassembled WGS sequence"/>
</dbReference>
<feature type="domain" description="Toprim" evidence="8">
    <location>
        <begin position="91"/>
        <end position="187"/>
    </location>
</feature>
<evidence type="ECO:0000256" key="1">
    <source>
        <dbReference type="ARBA" id="ARBA00022723"/>
    </source>
</evidence>
<dbReference type="InterPro" id="IPR000093">
    <property type="entry name" value="DNA_Rcmb_RecR"/>
</dbReference>
<keyword evidence="6 7" id="KW-0234">DNA repair</keyword>
<comment type="caution">
    <text evidence="7">Lacks conserved residue(s) required for the propagation of feature annotation.</text>
</comment>
<evidence type="ECO:0000256" key="5">
    <source>
        <dbReference type="ARBA" id="ARBA00023172"/>
    </source>
</evidence>
<dbReference type="STRING" id="1798351.A2930_03570"/>
<proteinExistence type="inferred from homology"/>
<keyword evidence="4 7" id="KW-0862">Zinc</keyword>